<gene>
    <name evidence="1" type="ORF">GCM10009776_35030</name>
</gene>
<dbReference type="RefSeq" id="WP_344097124.1">
    <property type="nucleotide sequence ID" value="NZ_BAAAOG010000010.1"/>
</dbReference>
<dbReference type="Proteomes" id="UP001499933">
    <property type="component" value="Unassembled WGS sequence"/>
</dbReference>
<protein>
    <submittedName>
        <fullName evidence="1">Uncharacterized protein</fullName>
    </submittedName>
</protein>
<proteinExistence type="predicted"/>
<comment type="caution">
    <text evidence="1">The sequence shown here is derived from an EMBL/GenBank/DDBJ whole genome shotgun (WGS) entry which is preliminary data.</text>
</comment>
<evidence type="ECO:0000313" key="1">
    <source>
        <dbReference type="EMBL" id="GAA1968906.1"/>
    </source>
</evidence>
<reference evidence="2" key="1">
    <citation type="journal article" date="2019" name="Int. J. Syst. Evol. Microbiol.">
        <title>The Global Catalogue of Microorganisms (GCM) 10K type strain sequencing project: providing services to taxonomists for standard genome sequencing and annotation.</title>
        <authorList>
            <consortium name="The Broad Institute Genomics Platform"/>
            <consortium name="The Broad Institute Genome Sequencing Center for Infectious Disease"/>
            <person name="Wu L."/>
            <person name="Ma J."/>
        </authorList>
    </citation>
    <scope>NUCLEOTIDE SEQUENCE [LARGE SCALE GENOMIC DNA]</scope>
    <source>
        <strain evidence="2">JCM 14901</strain>
    </source>
</reference>
<dbReference type="EMBL" id="BAAAOG010000010">
    <property type="protein sequence ID" value="GAA1968906.1"/>
    <property type="molecule type" value="Genomic_DNA"/>
</dbReference>
<accession>A0ABP5CWA8</accession>
<sequence>MNKRNAASLELARTVTGWWFICDRDYRRDDARFVVAWMHEVDIDDVEVMWTGAVPLPTRYVSADTVLDDLIHFCAGSGSERPIPIPHFPPLVAA</sequence>
<name>A0ABP5CWA8_9MICO</name>
<organism evidence="1 2">
    <name type="scientific">Microbacterium deminutum</name>
    <dbReference type="NCBI Taxonomy" id="344164"/>
    <lineage>
        <taxon>Bacteria</taxon>
        <taxon>Bacillati</taxon>
        <taxon>Actinomycetota</taxon>
        <taxon>Actinomycetes</taxon>
        <taxon>Micrococcales</taxon>
        <taxon>Microbacteriaceae</taxon>
        <taxon>Microbacterium</taxon>
    </lineage>
</organism>
<keyword evidence="2" id="KW-1185">Reference proteome</keyword>
<evidence type="ECO:0000313" key="2">
    <source>
        <dbReference type="Proteomes" id="UP001499933"/>
    </source>
</evidence>